<feature type="compositionally biased region" description="Low complexity" evidence="1">
    <location>
        <begin position="285"/>
        <end position="299"/>
    </location>
</feature>
<feature type="region of interest" description="Disordered" evidence="1">
    <location>
        <begin position="241"/>
        <end position="375"/>
    </location>
</feature>
<reference evidence="3" key="1">
    <citation type="submission" date="2022-08" db="EMBL/GenBank/DDBJ databases">
        <title>Novel sulphate-reducing endosymbionts in the free-living metamonad Anaeramoeba.</title>
        <authorList>
            <person name="Jerlstrom-Hultqvist J."/>
            <person name="Cepicka I."/>
            <person name="Gallot-Lavallee L."/>
            <person name="Salas-Leiva D."/>
            <person name="Curtis B.A."/>
            <person name="Zahonova K."/>
            <person name="Pipaliya S."/>
            <person name="Dacks J."/>
            <person name="Roger A.J."/>
        </authorList>
    </citation>
    <scope>NUCLEOTIDE SEQUENCE</scope>
    <source>
        <strain evidence="3">Busselton2</strain>
    </source>
</reference>
<feature type="compositionally biased region" description="Basic and acidic residues" evidence="1">
    <location>
        <begin position="320"/>
        <end position="349"/>
    </location>
</feature>
<sequence>MKLFYFQKCSQRKLQKVRLKRISLQVDNFFQELPSIHLLVTQINKWGFSKKRLLRLNRYGILNILLTQKQTRTKSKAQTKLCTKEDLLLGQINFSFSYDQISQVILLDSQTFQLNYTNRGSTIYRHDYAIPLAQEITCRCEVWNSRYMSLVQFTKTTVLSLLFTNYSQNQQNQKIENNKNKNKYSKKGGSIINKKENKLQAEIMNENTENVTKMKKDFSLLNDQWFEVSVLEKNVEEILSKSNTKQRTQISTKKKNLQTTTNCNGNGNGNKNKNRIAPKTKNENKQNQNQNSQQKTENSQDQDNKTKNEKLSNSVQDTNFKNEKKNFQEETEGEKKKTENFKIRNEKKNQIRNQQENSNQEKKNQELKNKHCNGNNLLNKKNIESNLNFERHFKIFKFFSCTYAIAFERGSINGFMIKSIVDQIIFNQQNQIYDKIDYFFANFSKICSQKDLLFKNINNFLRALRIKIFLKYEKTLNILPTIDHTQEEIIKFIRNVVEKRTERVVILPIYKKLFDFLRKLNKKEQTLIDIGIINNSKHFSQRGAGIVQELISVSRWKIPICHLKKLNYAILPSEQLKIISETGDLIIETVKDEGINRKLLNADNFIYIFYYILIKSHVSSLESRINIIENLSPEKQLNVKDGFYFTSVCAAVSLIKEQFLVKKDIAQNPNNIKSDINHQYPEQKLKQDKDGKKEKR</sequence>
<dbReference type="InterPro" id="IPR045046">
    <property type="entry name" value="Vps9-like"/>
</dbReference>
<feature type="compositionally biased region" description="Basic and acidic residues" evidence="1">
    <location>
        <begin position="359"/>
        <end position="369"/>
    </location>
</feature>
<accession>A0AAV7Y611</accession>
<feature type="compositionally biased region" description="Polar residues" evidence="1">
    <location>
        <begin position="241"/>
        <end position="251"/>
    </location>
</feature>
<dbReference type="SMART" id="SM00167">
    <property type="entry name" value="VPS9"/>
    <property type="match status" value="1"/>
</dbReference>
<dbReference type="InterPro" id="IPR003123">
    <property type="entry name" value="VPS9"/>
</dbReference>
<dbReference type="PROSITE" id="PS51205">
    <property type="entry name" value="VPS9"/>
    <property type="match status" value="1"/>
</dbReference>
<feature type="compositionally biased region" description="Basic and acidic residues" evidence="1">
    <location>
        <begin position="681"/>
        <end position="696"/>
    </location>
</feature>
<dbReference type="GO" id="GO:0005829">
    <property type="term" value="C:cytosol"/>
    <property type="evidence" value="ECO:0007669"/>
    <property type="project" value="TreeGrafter"/>
</dbReference>
<comment type="caution">
    <text evidence="3">The sequence shown here is derived from an EMBL/GenBank/DDBJ whole genome shotgun (WGS) entry which is preliminary data.</text>
</comment>
<dbReference type="GO" id="GO:0030139">
    <property type="term" value="C:endocytic vesicle"/>
    <property type="evidence" value="ECO:0007669"/>
    <property type="project" value="TreeGrafter"/>
</dbReference>
<dbReference type="Gene3D" id="1.20.1050.80">
    <property type="entry name" value="VPS9 domain"/>
    <property type="match status" value="1"/>
</dbReference>
<dbReference type="InterPro" id="IPR037191">
    <property type="entry name" value="VPS9_dom_sf"/>
</dbReference>
<feature type="compositionally biased region" description="Low complexity" evidence="1">
    <location>
        <begin position="259"/>
        <end position="271"/>
    </location>
</feature>
<dbReference type="GO" id="GO:0005085">
    <property type="term" value="F:guanyl-nucleotide exchange factor activity"/>
    <property type="evidence" value="ECO:0007669"/>
    <property type="project" value="InterPro"/>
</dbReference>
<dbReference type="SUPFAM" id="SSF109993">
    <property type="entry name" value="VPS9 domain"/>
    <property type="match status" value="1"/>
</dbReference>
<gene>
    <name evidence="3" type="ORF">M0812_29013</name>
</gene>
<dbReference type="PANTHER" id="PTHR23101">
    <property type="entry name" value="RAB GDP/GTP EXCHANGE FACTOR"/>
    <property type="match status" value="1"/>
</dbReference>
<evidence type="ECO:0000313" key="3">
    <source>
        <dbReference type="EMBL" id="KAJ3424295.1"/>
    </source>
</evidence>
<dbReference type="GO" id="GO:0016192">
    <property type="term" value="P:vesicle-mediated transport"/>
    <property type="evidence" value="ECO:0007669"/>
    <property type="project" value="InterPro"/>
</dbReference>
<evidence type="ECO:0000256" key="1">
    <source>
        <dbReference type="SAM" id="MobiDB-lite"/>
    </source>
</evidence>
<protein>
    <recommendedName>
        <fullName evidence="2">VPS9 domain-containing protein</fullName>
    </recommendedName>
</protein>
<feature type="domain" description="VPS9" evidence="2">
    <location>
        <begin position="507"/>
        <end position="664"/>
    </location>
</feature>
<dbReference type="AlphaFoldDB" id="A0AAV7Y611"/>
<dbReference type="Proteomes" id="UP001146793">
    <property type="component" value="Unassembled WGS sequence"/>
</dbReference>
<dbReference type="EMBL" id="JANTQA010000072">
    <property type="protein sequence ID" value="KAJ3424295.1"/>
    <property type="molecule type" value="Genomic_DNA"/>
</dbReference>
<evidence type="ECO:0000259" key="2">
    <source>
        <dbReference type="PROSITE" id="PS51205"/>
    </source>
</evidence>
<organism evidence="3 4">
    <name type="scientific">Anaeramoeba flamelloides</name>
    <dbReference type="NCBI Taxonomy" id="1746091"/>
    <lineage>
        <taxon>Eukaryota</taxon>
        <taxon>Metamonada</taxon>
        <taxon>Anaeramoebidae</taxon>
        <taxon>Anaeramoeba</taxon>
    </lineage>
</organism>
<dbReference type="PANTHER" id="PTHR23101:SF25">
    <property type="entry name" value="GTPASE-ACTIVATING PROTEIN AND VPS9 DOMAIN-CONTAINING PROTEIN 1"/>
    <property type="match status" value="1"/>
</dbReference>
<name>A0AAV7Y611_9EUKA</name>
<evidence type="ECO:0000313" key="4">
    <source>
        <dbReference type="Proteomes" id="UP001146793"/>
    </source>
</evidence>
<proteinExistence type="predicted"/>
<dbReference type="GO" id="GO:0031267">
    <property type="term" value="F:small GTPase binding"/>
    <property type="evidence" value="ECO:0007669"/>
    <property type="project" value="TreeGrafter"/>
</dbReference>
<dbReference type="Pfam" id="PF02204">
    <property type="entry name" value="VPS9"/>
    <property type="match status" value="1"/>
</dbReference>
<feature type="region of interest" description="Disordered" evidence="1">
    <location>
        <begin position="672"/>
        <end position="696"/>
    </location>
</feature>